<evidence type="ECO:0000256" key="2">
    <source>
        <dbReference type="RuleBase" id="RU000411"/>
    </source>
</evidence>
<sequence>MSVLTLVAVVVCLVPTLDARDDDVRHLVNINLDFGLKLYKQLARYDMQNICFSPYSVLSSLALVHAGSKGKTRAQIENSLGFHGSFGDRVDGAVGAINDVISEGSMSPVLAVYSQSGFTYNRTFVNTAQAHYGTTPQMVDFSKTQTALGLMNMFFADRTNGTVSHLVNGGELRSTWRQSSVQMLVLSALSARATWAVPAAKTHEVRRSFYLDIDLPVKVDYVTAPDKFRYGRADNVTYIEVPLLGGKQSMFIAMPDDIRGLTALNARINAKMLQSVNATMTSHTIDVHLPRFRVAQNLGLREVITELGVTRMFTRGSAELDGVSDNREIYVNQVMHESVLAMNPREGYMPPKDDVIGYDTHLDIQTVKVDRPFFYIISDTETGLALFLGRISHPTTEIQIKFGASKSSASSLVRFSSSLVFLLLMLRLG</sequence>
<feature type="chain" id="PRO_5042219488" description="Serpin domain-containing protein" evidence="3">
    <location>
        <begin position="20"/>
        <end position="429"/>
    </location>
</feature>
<dbReference type="SUPFAM" id="SSF56574">
    <property type="entry name" value="Serpins"/>
    <property type="match status" value="1"/>
</dbReference>
<gene>
    <name evidence="5" type="ORF">NP493_992g03005</name>
</gene>
<feature type="signal peptide" evidence="3">
    <location>
        <begin position="1"/>
        <end position="19"/>
    </location>
</feature>
<dbReference type="InterPro" id="IPR042178">
    <property type="entry name" value="Serpin_sf_1"/>
</dbReference>
<dbReference type="InterPro" id="IPR023796">
    <property type="entry name" value="Serpin_dom"/>
</dbReference>
<protein>
    <recommendedName>
        <fullName evidence="4">Serpin domain-containing protein</fullName>
    </recommendedName>
</protein>
<evidence type="ECO:0000256" key="1">
    <source>
        <dbReference type="ARBA" id="ARBA00009500"/>
    </source>
</evidence>
<accession>A0AAD9NJ11</accession>
<proteinExistence type="inferred from homology"/>
<dbReference type="InterPro" id="IPR023795">
    <property type="entry name" value="Serpin_CS"/>
</dbReference>
<dbReference type="Gene3D" id="2.30.39.10">
    <property type="entry name" value="Alpha-1-antitrypsin, domain 1"/>
    <property type="match status" value="1"/>
</dbReference>
<dbReference type="InterPro" id="IPR042185">
    <property type="entry name" value="Serpin_sf_2"/>
</dbReference>
<comment type="caution">
    <text evidence="5">The sequence shown here is derived from an EMBL/GenBank/DDBJ whole genome shotgun (WGS) entry which is preliminary data.</text>
</comment>
<evidence type="ECO:0000259" key="4">
    <source>
        <dbReference type="SMART" id="SM00093"/>
    </source>
</evidence>
<keyword evidence="3" id="KW-0732">Signal</keyword>
<dbReference type="GO" id="GO:0004867">
    <property type="term" value="F:serine-type endopeptidase inhibitor activity"/>
    <property type="evidence" value="ECO:0007669"/>
    <property type="project" value="InterPro"/>
</dbReference>
<reference evidence="5" key="1">
    <citation type="journal article" date="2023" name="Mol. Biol. Evol.">
        <title>Third-Generation Sequencing Reveals the Adaptive Role of the Epigenome in Three Deep-Sea Polychaetes.</title>
        <authorList>
            <person name="Perez M."/>
            <person name="Aroh O."/>
            <person name="Sun Y."/>
            <person name="Lan Y."/>
            <person name="Juniper S.K."/>
            <person name="Young C.R."/>
            <person name="Angers B."/>
            <person name="Qian P.Y."/>
        </authorList>
    </citation>
    <scope>NUCLEOTIDE SEQUENCE</scope>
    <source>
        <strain evidence="5">R07B-5</strain>
    </source>
</reference>
<dbReference type="InterPro" id="IPR036186">
    <property type="entry name" value="Serpin_sf"/>
</dbReference>
<dbReference type="InterPro" id="IPR000215">
    <property type="entry name" value="Serpin_fam"/>
</dbReference>
<dbReference type="PANTHER" id="PTHR11461">
    <property type="entry name" value="SERINE PROTEASE INHIBITOR, SERPIN"/>
    <property type="match status" value="1"/>
</dbReference>
<dbReference type="PANTHER" id="PTHR11461:SF211">
    <property type="entry name" value="GH10112P-RELATED"/>
    <property type="match status" value="1"/>
</dbReference>
<name>A0AAD9NJ11_RIDPI</name>
<keyword evidence="6" id="KW-1185">Reference proteome</keyword>
<organism evidence="5 6">
    <name type="scientific">Ridgeia piscesae</name>
    <name type="common">Tubeworm</name>
    <dbReference type="NCBI Taxonomy" id="27915"/>
    <lineage>
        <taxon>Eukaryota</taxon>
        <taxon>Metazoa</taxon>
        <taxon>Spiralia</taxon>
        <taxon>Lophotrochozoa</taxon>
        <taxon>Annelida</taxon>
        <taxon>Polychaeta</taxon>
        <taxon>Sedentaria</taxon>
        <taxon>Canalipalpata</taxon>
        <taxon>Sabellida</taxon>
        <taxon>Siboglinidae</taxon>
        <taxon>Ridgeia</taxon>
    </lineage>
</organism>
<dbReference type="PROSITE" id="PS00284">
    <property type="entry name" value="SERPIN"/>
    <property type="match status" value="1"/>
</dbReference>
<evidence type="ECO:0000313" key="6">
    <source>
        <dbReference type="Proteomes" id="UP001209878"/>
    </source>
</evidence>
<dbReference type="Pfam" id="PF00079">
    <property type="entry name" value="Serpin"/>
    <property type="match status" value="1"/>
</dbReference>
<dbReference type="CDD" id="cd00172">
    <property type="entry name" value="serpin"/>
    <property type="match status" value="1"/>
</dbReference>
<dbReference type="Gene3D" id="3.30.497.10">
    <property type="entry name" value="Antithrombin, subunit I, domain 2"/>
    <property type="match status" value="1"/>
</dbReference>
<dbReference type="Proteomes" id="UP001209878">
    <property type="component" value="Unassembled WGS sequence"/>
</dbReference>
<dbReference type="EMBL" id="JAODUO010000993">
    <property type="protein sequence ID" value="KAK2172102.1"/>
    <property type="molecule type" value="Genomic_DNA"/>
</dbReference>
<dbReference type="AlphaFoldDB" id="A0AAD9NJ11"/>
<dbReference type="GO" id="GO:0005615">
    <property type="term" value="C:extracellular space"/>
    <property type="evidence" value="ECO:0007669"/>
    <property type="project" value="InterPro"/>
</dbReference>
<evidence type="ECO:0000313" key="5">
    <source>
        <dbReference type="EMBL" id="KAK2172102.1"/>
    </source>
</evidence>
<feature type="domain" description="Serpin" evidence="4">
    <location>
        <begin position="36"/>
        <end position="394"/>
    </location>
</feature>
<comment type="similarity">
    <text evidence="1 2">Belongs to the serpin family.</text>
</comment>
<dbReference type="SMART" id="SM00093">
    <property type="entry name" value="SERPIN"/>
    <property type="match status" value="1"/>
</dbReference>
<evidence type="ECO:0000256" key="3">
    <source>
        <dbReference type="SAM" id="SignalP"/>
    </source>
</evidence>